<protein>
    <recommendedName>
        <fullName evidence="4">CBS domain-containing protein</fullName>
    </recommendedName>
</protein>
<dbReference type="InterPro" id="IPR007065">
    <property type="entry name" value="HPP"/>
</dbReference>
<evidence type="ECO:0000256" key="3">
    <source>
        <dbReference type="SAM" id="Phobius"/>
    </source>
</evidence>
<accession>A0A316J9Y0</accession>
<reference evidence="5 6" key="1">
    <citation type="submission" date="2018-05" db="EMBL/GenBank/DDBJ databases">
        <title>Comparative genomic sequence analysis between strain HN4 and CCM 8460T (Falsochrobactrum ovis) will provide more evidence to prove that HN4 is a new species of Falsochrobactrum.</title>
        <authorList>
            <person name="Lyu W."/>
            <person name="Sun L."/>
            <person name="Yao L."/>
        </authorList>
    </citation>
    <scope>NUCLEOTIDE SEQUENCE [LARGE SCALE GENOMIC DNA]</scope>
    <source>
        <strain evidence="5 6">HN4</strain>
    </source>
</reference>
<keyword evidence="3" id="KW-0812">Transmembrane</keyword>
<feature type="domain" description="CBS" evidence="4">
    <location>
        <begin position="239"/>
        <end position="295"/>
    </location>
</feature>
<dbReference type="Proteomes" id="UP000245865">
    <property type="component" value="Unassembled WGS sequence"/>
</dbReference>
<dbReference type="AlphaFoldDB" id="A0A316J9Y0"/>
<feature type="region of interest" description="Disordered" evidence="2">
    <location>
        <begin position="354"/>
        <end position="373"/>
    </location>
</feature>
<dbReference type="PANTHER" id="PTHR33741">
    <property type="entry name" value="TRANSMEMBRANE PROTEIN DDB_G0269096-RELATED"/>
    <property type="match status" value="1"/>
</dbReference>
<feature type="transmembrane region" description="Helical" evidence="3">
    <location>
        <begin position="94"/>
        <end position="115"/>
    </location>
</feature>
<keyword evidence="1" id="KW-0129">CBS domain</keyword>
<evidence type="ECO:0000313" key="6">
    <source>
        <dbReference type="Proteomes" id="UP000245865"/>
    </source>
</evidence>
<dbReference type="Pfam" id="PF04982">
    <property type="entry name" value="TM_HPP"/>
    <property type="match status" value="1"/>
</dbReference>
<dbReference type="EMBL" id="QGDB01000002">
    <property type="protein sequence ID" value="PWL18294.1"/>
    <property type="molecule type" value="Genomic_DNA"/>
</dbReference>
<dbReference type="SUPFAM" id="SSF54631">
    <property type="entry name" value="CBS-domain pair"/>
    <property type="match status" value="1"/>
</dbReference>
<dbReference type="Pfam" id="PF00571">
    <property type="entry name" value="CBS"/>
    <property type="match status" value="2"/>
</dbReference>
<evidence type="ECO:0000256" key="1">
    <source>
        <dbReference type="PROSITE-ProRule" id="PRU00703"/>
    </source>
</evidence>
<keyword evidence="3" id="KW-0472">Membrane</keyword>
<dbReference type="Gene3D" id="3.10.580.10">
    <property type="entry name" value="CBS-domain"/>
    <property type="match status" value="2"/>
</dbReference>
<evidence type="ECO:0000259" key="4">
    <source>
        <dbReference type="PROSITE" id="PS51371"/>
    </source>
</evidence>
<comment type="caution">
    <text evidence="5">The sequence shown here is derived from an EMBL/GenBank/DDBJ whole genome shotgun (WGS) entry which is preliminary data.</text>
</comment>
<dbReference type="InterPro" id="IPR000644">
    <property type="entry name" value="CBS_dom"/>
</dbReference>
<evidence type="ECO:0000256" key="2">
    <source>
        <dbReference type="SAM" id="MobiDB-lite"/>
    </source>
</evidence>
<gene>
    <name evidence="5" type="ORF">DKP76_04110</name>
</gene>
<dbReference type="PANTHER" id="PTHR33741:SF5">
    <property type="entry name" value="TRANSMEMBRANE PROTEIN DDB_G0269096-RELATED"/>
    <property type="match status" value="1"/>
</dbReference>
<feature type="transmembrane region" description="Helical" evidence="3">
    <location>
        <begin position="44"/>
        <end position="61"/>
    </location>
</feature>
<feature type="transmembrane region" description="Helical" evidence="3">
    <location>
        <begin position="135"/>
        <end position="158"/>
    </location>
</feature>
<dbReference type="SMART" id="SM00116">
    <property type="entry name" value="CBS"/>
    <property type="match status" value="2"/>
</dbReference>
<dbReference type="RefSeq" id="WP_109705195.1">
    <property type="nucleotide sequence ID" value="NZ_QGDB01000002.1"/>
</dbReference>
<dbReference type="InterPro" id="IPR046342">
    <property type="entry name" value="CBS_dom_sf"/>
</dbReference>
<dbReference type="OrthoDB" id="9811720at2"/>
<dbReference type="PROSITE" id="PS51371">
    <property type="entry name" value="CBS"/>
    <property type="match status" value="2"/>
</dbReference>
<organism evidence="5 6">
    <name type="scientific">Falsochrobactrum shanghaiense</name>
    <dbReference type="NCBI Taxonomy" id="2201899"/>
    <lineage>
        <taxon>Bacteria</taxon>
        <taxon>Pseudomonadati</taxon>
        <taxon>Pseudomonadota</taxon>
        <taxon>Alphaproteobacteria</taxon>
        <taxon>Hyphomicrobiales</taxon>
        <taxon>Brucellaceae</taxon>
        <taxon>Falsochrobactrum</taxon>
    </lineage>
</organism>
<keyword evidence="3" id="KW-1133">Transmembrane helix</keyword>
<dbReference type="InterPro" id="IPR058581">
    <property type="entry name" value="TM_HPP"/>
</dbReference>
<feature type="domain" description="CBS" evidence="4">
    <location>
        <begin position="296"/>
        <end position="355"/>
    </location>
</feature>
<keyword evidence="6" id="KW-1185">Reference proteome</keyword>
<proteinExistence type="predicted"/>
<feature type="transmembrane region" description="Helical" evidence="3">
    <location>
        <begin position="67"/>
        <end position="87"/>
    </location>
</feature>
<name>A0A316J9Y0_9HYPH</name>
<evidence type="ECO:0000313" key="5">
    <source>
        <dbReference type="EMBL" id="PWL18294.1"/>
    </source>
</evidence>
<feature type="transmembrane region" description="Helical" evidence="3">
    <location>
        <begin position="16"/>
        <end position="37"/>
    </location>
</feature>
<sequence length="373" mass="39254">MRLFKPILAGATLRERLLACLGALIGVGLTGYVTALFLGNGEQLSLIIAPIGASAVLVFAVPNSPLAQPWSVVGGNVISALVGISIAQSIDTQILAIGAGVALAIAAMSFCRCLHPPGGAVALMSVIDGASITDAGYSFAFVPVALNSIILVGMGIAFHKASGRKYPHIPAAIPASPHQTKDLPPQLRVGFNADDVNAALMAIDETFDIDPGDLTRLLHQVEMQALQRRHGDILAGHIMSRDVIQIGADDTVGAARRLLLAHNIRTLPVASEDGRLLGVVGLRELETIETAKIAARMVKAPTASADDPAIIMLPQFAEGHTHAVIITDENDHVLGLVSQTDLLNALAWELRYQQSPPPKKPRPRLHLLRGAGI</sequence>